<dbReference type="PANTHER" id="PTHR11223:SF3">
    <property type="entry name" value="EXPORTIN-5"/>
    <property type="match status" value="1"/>
</dbReference>
<dbReference type="SUPFAM" id="SSF48371">
    <property type="entry name" value="ARM repeat"/>
    <property type="match status" value="1"/>
</dbReference>
<dbReference type="RefSeq" id="XP_013892611.1">
    <property type="nucleotide sequence ID" value="XM_014037157.1"/>
</dbReference>
<dbReference type="GO" id="GO:0006405">
    <property type="term" value="P:RNA export from nucleus"/>
    <property type="evidence" value="ECO:0007669"/>
    <property type="project" value="TreeGrafter"/>
</dbReference>
<gene>
    <name evidence="2" type="ORF">MNEG_14370</name>
</gene>
<dbReference type="Gene3D" id="1.25.10.10">
    <property type="entry name" value="Leucine-rich Repeat Variant"/>
    <property type="match status" value="1"/>
</dbReference>
<evidence type="ECO:0000313" key="2">
    <source>
        <dbReference type="EMBL" id="KIY93591.1"/>
    </source>
</evidence>
<accession>A0A0D2LVF9</accession>
<keyword evidence="3" id="KW-1185">Reference proteome</keyword>
<dbReference type="InterPro" id="IPR045065">
    <property type="entry name" value="XPO1/5"/>
</dbReference>
<dbReference type="InterPro" id="IPR013598">
    <property type="entry name" value="Exportin-1/Importin-b-like"/>
</dbReference>
<dbReference type="GeneID" id="25731926"/>
<feature type="domain" description="Exportin-1/Importin-beta-like" evidence="1">
    <location>
        <begin position="110"/>
        <end position="268"/>
    </location>
</feature>
<proteinExistence type="predicted"/>
<dbReference type="AlphaFoldDB" id="A0A0D2LVF9"/>
<dbReference type="KEGG" id="mng:MNEG_14370"/>
<dbReference type="GO" id="GO:0042565">
    <property type="term" value="C:RNA nuclear export complex"/>
    <property type="evidence" value="ECO:0007669"/>
    <property type="project" value="TreeGrafter"/>
</dbReference>
<dbReference type="STRING" id="145388.A0A0D2LVF9"/>
<dbReference type="GO" id="GO:0003723">
    <property type="term" value="F:RNA binding"/>
    <property type="evidence" value="ECO:0007669"/>
    <property type="project" value="TreeGrafter"/>
</dbReference>
<dbReference type="GO" id="GO:0005049">
    <property type="term" value="F:nuclear export signal receptor activity"/>
    <property type="evidence" value="ECO:0007669"/>
    <property type="project" value="InterPro"/>
</dbReference>
<dbReference type="Pfam" id="PF08389">
    <property type="entry name" value="Xpo1"/>
    <property type="match status" value="1"/>
</dbReference>
<dbReference type="PANTHER" id="PTHR11223">
    <property type="entry name" value="EXPORTIN 1/5"/>
    <property type="match status" value="1"/>
</dbReference>
<dbReference type="GO" id="GO:0005737">
    <property type="term" value="C:cytoplasm"/>
    <property type="evidence" value="ECO:0007669"/>
    <property type="project" value="TreeGrafter"/>
</dbReference>
<organism evidence="2 3">
    <name type="scientific">Monoraphidium neglectum</name>
    <dbReference type="NCBI Taxonomy" id="145388"/>
    <lineage>
        <taxon>Eukaryota</taxon>
        <taxon>Viridiplantae</taxon>
        <taxon>Chlorophyta</taxon>
        <taxon>core chlorophytes</taxon>
        <taxon>Chlorophyceae</taxon>
        <taxon>CS clade</taxon>
        <taxon>Sphaeropleales</taxon>
        <taxon>Selenastraceae</taxon>
        <taxon>Monoraphidium</taxon>
    </lineage>
</organism>
<dbReference type="GO" id="GO:0006611">
    <property type="term" value="P:protein export from nucleus"/>
    <property type="evidence" value="ECO:0007669"/>
    <property type="project" value="InterPro"/>
</dbReference>
<reference evidence="2 3" key="1">
    <citation type="journal article" date="2013" name="BMC Genomics">
        <title>Reconstruction of the lipid metabolism for the microalga Monoraphidium neglectum from its genome sequence reveals characteristics suitable for biofuel production.</title>
        <authorList>
            <person name="Bogen C."/>
            <person name="Al-Dilaimi A."/>
            <person name="Albersmeier A."/>
            <person name="Wichmann J."/>
            <person name="Grundmann M."/>
            <person name="Rupp O."/>
            <person name="Lauersen K.J."/>
            <person name="Blifernez-Klassen O."/>
            <person name="Kalinowski J."/>
            <person name="Goesmann A."/>
            <person name="Mussgnug J.H."/>
            <person name="Kruse O."/>
        </authorList>
    </citation>
    <scope>NUCLEOTIDE SEQUENCE [LARGE SCALE GENOMIC DNA]</scope>
    <source>
        <strain evidence="2 3">SAG 48.87</strain>
    </source>
</reference>
<dbReference type="GO" id="GO:0005634">
    <property type="term" value="C:nucleus"/>
    <property type="evidence" value="ECO:0007669"/>
    <property type="project" value="TreeGrafter"/>
</dbReference>
<dbReference type="InterPro" id="IPR016024">
    <property type="entry name" value="ARM-type_fold"/>
</dbReference>
<protein>
    <recommendedName>
        <fullName evidence="1">Exportin-1/Importin-beta-like domain-containing protein</fullName>
    </recommendedName>
</protein>
<dbReference type="InterPro" id="IPR011989">
    <property type="entry name" value="ARM-like"/>
</dbReference>
<name>A0A0D2LVF9_9CHLO</name>
<dbReference type="OrthoDB" id="507337at2759"/>
<dbReference type="EMBL" id="KK104655">
    <property type="protein sequence ID" value="KIY93591.1"/>
    <property type="molecule type" value="Genomic_DNA"/>
</dbReference>
<evidence type="ECO:0000259" key="1">
    <source>
        <dbReference type="Pfam" id="PF08389"/>
    </source>
</evidence>
<dbReference type="Proteomes" id="UP000054498">
    <property type="component" value="Unassembled WGS sequence"/>
</dbReference>
<evidence type="ECO:0000313" key="3">
    <source>
        <dbReference type="Proteomes" id="UP000054498"/>
    </source>
</evidence>
<sequence>MQAAAQQLADSIVSATAVTHNAASTQEQRTEAVRFFEQLKHGEIHSTVFAAAVLTGTQYALEVQVSAYSLLQYLVRNRWGELAPQEQQQVTQLAYQHLRDVGHLGAQAAWALKSKAAMLLAGVVRQQGPEGFGQLLPQLIAAAGEGPMQAEISCLVLQFVAEDIMQFEDRTGDWRRSFLSALLASVDTVFPALVKLLQDNFSAGVAASQSGRPDAARAHAAVVNAALGALSSYVEWAPLGRVGGGSVVEACAFFLNAPDFRDAALGVLKQVRFLPPPRLAGSLLIFEIASRPRGGGGGFGCRSGRCGARRAAGERRRAAAAAAAAPVRRV</sequence>